<accession>A0A2M8EWU3</accession>
<sequence>MALIFPFEKRPSSIFKDVFRPVAQVFLYSEAKKIWYEIWMIVDTGADYTLLPKHLADRLGIDLNKECRLFKTSGIGGEEKVYLKKNLKVKIGNWKRIVPVGFLNKENIPPLLGRQGFLETFEVLFSSNHTVNFSVK</sequence>
<name>A0A2M8EWU3_9BACT</name>
<proteinExistence type="predicted"/>
<dbReference type="AlphaFoldDB" id="A0A2M8EWU3"/>
<evidence type="ECO:0000256" key="1">
    <source>
        <dbReference type="ARBA" id="ARBA00022801"/>
    </source>
</evidence>
<reference evidence="4" key="1">
    <citation type="submission" date="2017-09" db="EMBL/GenBank/DDBJ databases">
        <title>Depth-based differentiation of microbial function through sediment-hosted aquifers and enrichment of novel symbionts in the deep terrestrial subsurface.</title>
        <authorList>
            <person name="Probst A.J."/>
            <person name="Ladd B."/>
            <person name="Jarett J.K."/>
            <person name="Geller-Mcgrath D.E."/>
            <person name="Sieber C.M.K."/>
            <person name="Emerson J.B."/>
            <person name="Anantharaman K."/>
            <person name="Thomas B.C."/>
            <person name="Malmstrom R."/>
            <person name="Stieglmeier M."/>
            <person name="Klingl A."/>
            <person name="Woyke T."/>
            <person name="Ryan C.M."/>
            <person name="Banfield J.F."/>
        </authorList>
    </citation>
    <scope>NUCLEOTIDE SEQUENCE [LARGE SCALE GENOMIC DNA]</scope>
</reference>
<organism evidence="3 4">
    <name type="scientific">Candidatus Roizmanbacteria bacterium CG_4_9_14_0_2_um_filter_39_13</name>
    <dbReference type="NCBI Taxonomy" id="1974839"/>
    <lineage>
        <taxon>Bacteria</taxon>
        <taxon>Candidatus Roizmaniibacteriota</taxon>
    </lineage>
</organism>
<dbReference type="GO" id="GO:0004190">
    <property type="term" value="F:aspartic-type endopeptidase activity"/>
    <property type="evidence" value="ECO:0007669"/>
    <property type="project" value="InterPro"/>
</dbReference>
<dbReference type="CDD" id="cd05483">
    <property type="entry name" value="retropepsin_like_bacteria"/>
    <property type="match status" value="1"/>
</dbReference>
<dbReference type="Gene3D" id="2.40.70.10">
    <property type="entry name" value="Acid Proteases"/>
    <property type="match status" value="1"/>
</dbReference>
<dbReference type="InterPro" id="IPR034122">
    <property type="entry name" value="Retropepsin-like_bacterial"/>
</dbReference>
<dbReference type="SUPFAM" id="SSF50630">
    <property type="entry name" value="Acid proteases"/>
    <property type="match status" value="1"/>
</dbReference>
<dbReference type="InterPro" id="IPR021109">
    <property type="entry name" value="Peptidase_aspartic_dom_sf"/>
</dbReference>
<comment type="caution">
    <text evidence="3">The sequence shown here is derived from an EMBL/GenBank/DDBJ whole genome shotgun (WGS) entry which is preliminary data.</text>
</comment>
<dbReference type="PROSITE" id="PS50175">
    <property type="entry name" value="ASP_PROT_RETROV"/>
    <property type="match status" value="1"/>
</dbReference>
<evidence type="ECO:0000313" key="4">
    <source>
        <dbReference type="Proteomes" id="UP000231383"/>
    </source>
</evidence>
<dbReference type="Proteomes" id="UP000231383">
    <property type="component" value="Unassembled WGS sequence"/>
</dbReference>
<evidence type="ECO:0000313" key="3">
    <source>
        <dbReference type="EMBL" id="PJC30331.1"/>
    </source>
</evidence>
<dbReference type="GO" id="GO:0006508">
    <property type="term" value="P:proteolysis"/>
    <property type="evidence" value="ECO:0007669"/>
    <property type="project" value="InterPro"/>
</dbReference>
<feature type="domain" description="Peptidase A2" evidence="2">
    <location>
        <begin position="38"/>
        <end position="116"/>
    </location>
</feature>
<dbReference type="Pfam" id="PF13650">
    <property type="entry name" value="Asp_protease_2"/>
    <property type="match status" value="1"/>
</dbReference>
<gene>
    <name evidence="3" type="ORF">CO051_06180</name>
</gene>
<dbReference type="InterPro" id="IPR001995">
    <property type="entry name" value="Peptidase_A2_cat"/>
</dbReference>
<evidence type="ECO:0000259" key="2">
    <source>
        <dbReference type="PROSITE" id="PS50175"/>
    </source>
</evidence>
<keyword evidence="1" id="KW-0378">Hydrolase</keyword>
<protein>
    <recommendedName>
        <fullName evidence="2">Peptidase A2 domain-containing protein</fullName>
    </recommendedName>
</protein>
<dbReference type="EMBL" id="PFSC01000159">
    <property type="protein sequence ID" value="PJC30331.1"/>
    <property type="molecule type" value="Genomic_DNA"/>
</dbReference>